<keyword evidence="8 9" id="KW-0472">Membrane</keyword>
<sequence length="402" mass="42748">MTTNTAFVLTLLVLCYAVVSGLVKQWYLAPALIFVLCGMALGPFGLDLLEGGTNTSTFTVLAQLALTVILFNQAAELDLSAVVGRREVTFRLLVIGIPLAIALGVGTALLLFPVMPLWEAVCLAAIVAPTEVALIDALLDDDRVPERIRHALSTESGFYDGFALAALLAAVAFASERNESDVHWGYFLVRTELVSVAVGLAIGAAGGWVIGRSRQRGWMSDIWAQLATLAVALVCFQIGEMLHGSGFVAAFAGGLAFAYAARRAGSRPETNVSDAAGQLLELTVFALFGGYAVIVGWSDVSWRVVVFAIVVLFGVRLVAVCLALLRSDVPVRERVFIGWFGPRGIGTLVLGLLVLERGSIEQESLIVQVVAVTVSLSLLLHSVSAWPGIKWLATPDRASRPA</sequence>
<dbReference type="Proteomes" id="UP000315759">
    <property type="component" value="Unassembled WGS sequence"/>
</dbReference>
<feature type="transmembrane region" description="Helical" evidence="9">
    <location>
        <begin position="304"/>
        <end position="325"/>
    </location>
</feature>
<dbReference type="Gene3D" id="1.20.1530.20">
    <property type="match status" value="1"/>
</dbReference>
<name>A0A544VSE6_9MYCO</name>
<feature type="transmembrane region" description="Helical" evidence="9">
    <location>
        <begin position="6"/>
        <end position="23"/>
    </location>
</feature>
<dbReference type="EMBL" id="VIFX01000056">
    <property type="protein sequence ID" value="TQR82900.1"/>
    <property type="molecule type" value="Genomic_DNA"/>
</dbReference>
<feature type="transmembrane region" description="Helical" evidence="9">
    <location>
        <begin position="118"/>
        <end position="138"/>
    </location>
</feature>
<keyword evidence="5 9" id="KW-0812">Transmembrane</keyword>
<dbReference type="Pfam" id="PF00999">
    <property type="entry name" value="Na_H_Exchanger"/>
    <property type="match status" value="1"/>
</dbReference>
<evidence type="ECO:0000256" key="9">
    <source>
        <dbReference type="SAM" id="Phobius"/>
    </source>
</evidence>
<dbReference type="AlphaFoldDB" id="A0A544VSE6"/>
<evidence type="ECO:0000259" key="10">
    <source>
        <dbReference type="Pfam" id="PF00999"/>
    </source>
</evidence>
<feature type="transmembrane region" description="Helical" evidence="9">
    <location>
        <begin position="245"/>
        <end position="261"/>
    </location>
</feature>
<evidence type="ECO:0000313" key="11">
    <source>
        <dbReference type="EMBL" id="TQR82900.1"/>
    </source>
</evidence>
<proteinExistence type="predicted"/>
<reference evidence="11 12" key="1">
    <citation type="submission" date="2018-10" db="EMBL/GenBank/DDBJ databases">
        <title>Draft genome of Mycobacterium hodleri strain B.</title>
        <authorList>
            <person name="Amande T.J."/>
            <person name="Mcgenity T.J."/>
        </authorList>
    </citation>
    <scope>NUCLEOTIDE SEQUENCE [LARGE SCALE GENOMIC DNA]</scope>
    <source>
        <strain evidence="11 12">B</strain>
    </source>
</reference>
<dbReference type="GO" id="GO:0005886">
    <property type="term" value="C:plasma membrane"/>
    <property type="evidence" value="ECO:0007669"/>
    <property type="project" value="UniProtKB-SubCell"/>
</dbReference>
<evidence type="ECO:0000256" key="5">
    <source>
        <dbReference type="ARBA" id="ARBA00022692"/>
    </source>
</evidence>
<gene>
    <name evidence="11" type="ORF">D8S82_29780</name>
</gene>
<evidence type="ECO:0000256" key="7">
    <source>
        <dbReference type="ARBA" id="ARBA00023065"/>
    </source>
</evidence>
<feature type="transmembrane region" description="Helical" evidence="9">
    <location>
        <begin position="282"/>
        <end position="298"/>
    </location>
</feature>
<feature type="transmembrane region" description="Helical" evidence="9">
    <location>
        <begin position="367"/>
        <end position="389"/>
    </location>
</feature>
<evidence type="ECO:0000256" key="3">
    <source>
        <dbReference type="ARBA" id="ARBA00022449"/>
    </source>
</evidence>
<evidence type="ECO:0000256" key="2">
    <source>
        <dbReference type="ARBA" id="ARBA00022448"/>
    </source>
</evidence>
<dbReference type="InterPro" id="IPR006153">
    <property type="entry name" value="Cation/H_exchanger_TM"/>
</dbReference>
<accession>A0A544VSE6</accession>
<evidence type="ECO:0000313" key="12">
    <source>
        <dbReference type="Proteomes" id="UP000315759"/>
    </source>
</evidence>
<comment type="subcellular location">
    <subcellularLocation>
        <location evidence="1">Cell membrane</location>
        <topology evidence="1">Multi-pass membrane protein</topology>
    </subcellularLocation>
</comment>
<feature type="transmembrane region" description="Helical" evidence="9">
    <location>
        <begin position="337"/>
        <end position="355"/>
    </location>
</feature>
<evidence type="ECO:0000256" key="8">
    <source>
        <dbReference type="ARBA" id="ARBA00023136"/>
    </source>
</evidence>
<dbReference type="RefSeq" id="WP_142555538.1">
    <property type="nucleotide sequence ID" value="NZ_VIFX01000056.1"/>
</dbReference>
<keyword evidence="12" id="KW-1185">Reference proteome</keyword>
<dbReference type="InterPro" id="IPR038770">
    <property type="entry name" value="Na+/solute_symporter_sf"/>
</dbReference>
<evidence type="ECO:0000256" key="1">
    <source>
        <dbReference type="ARBA" id="ARBA00004651"/>
    </source>
</evidence>
<protein>
    <recommendedName>
        <fullName evidence="10">Cation/H+ exchanger transmembrane domain-containing protein</fullName>
    </recommendedName>
</protein>
<keyword evidence="2" id="KW-0813">Transport</keyword>
<keyword evidence="4" id="KW-1003">Cell membrane</keyword>
<dbReference type="PANTHER" id="PTHR32507:SF8">
    <property type="entry name" value="CNH1P"/>
    <property type="match status" value="1"/>
</dbReference>
<evidence type="ECO:0000256" key="6">
    <source>
        <dbReference type="ARBA" id="ARBA00022989"/>
    </source>
</evidence>
<keyword evidence="3" id="KW-0050">Antiport</keyword>
<organism evidence="11 12">
    <name type="scientific">Mycolicibacterium hodleri</name>
    <dbReference type="NCBI Taxonomy" id="49897"/>
    <lineage>
        <taxon>Bacteria</taxon>
        <taxon>Bacillati</taxon>
        <taxon>Actinomycetota</taxon>
        <taxon>Actinomycetes</taxon>
        <taxon>Mycobacteriales</taxon>
        <taxon>Mycobacteriaceae</taxon>
        <taxon>Mycolicibacterium</taxon>
    </lineage>
</organism>
<feature type="transmembrane region" description="Helical" evidence="9">
    <location>
        <begin position="158"/>
        <end position="175"/>
    </location>
</feature>
<feature type="transmembrane region" description="Helical" evidence="9">
    <location>
        <begin position="28"/>
        <end position="46"/>
    </location>
</feature>
<dbReference type="PANTHER" id="PTHR32507">
    <property type="entry name" value="NA(+)/H(+) ANTIPORTER 1"/>
    <property type="match status" value="1"/>
</dbReference>
<comment type="caution">
    <text evidence="11">The sequence shown here is derived from an EMBL/GenBank/DDBJ whole genome shotgun (WGS) entry which is preliminary data.</text>
</comment>
<dbReference type="GO" id="GO:0015297">
    <property type="term" value="F:antiporter activity"/>
    <property type="evidence" value="ECO:0007669"/>
    <property type="project" value="UniProtKB-KW"/>
</dbReference>
<keyword evidence="7" id="KW-0406">Ion transport</keyword>
<evidence type="ECO:0000256" key="4">
    <source>
        <dbReference type="ARBA" id="ARBA00022475"/>
    </source>
</evidence>
<feature type="domain" description="Cation/H+ exchanger transmembrane" evidence="10">
    <location>
        <begin position="13"/>
        <end position="384"/>
    </location>
</feature>
<dbReference type="GO" id="GO:1902600">
    <property type="term" value="P:proton transmembrane transport"/>
    <property type="evidence" value="ECO:0007669"/>
    <property type="project" value="InterPro"/>
</dbReference>
<feature type="transmembrane region" description="Helical" evidence="9">
    <location>
        <begin position="92"/>
        <end position="112"/>
    </location>
</feature>
<feature type="transmembrane region" description="Helical" evidence="9">
    <location>
        <begin position="187"/>
        <end position="210"/>
    </location>
</feature>
<keyword evidence="6 9" id="KW-1133">Transmembrane helix</keyword>